<dbReference type="InParanoid" id="A0A369JBY8"/>
<comment type="caution">
    <text evidence="1">The sequence shown here is derived from an EMBL/GenBank/DDBJ whole genome shotgun (WGS) entry which is preliminary data.</text>
</comment>
<protein>
    <submittedName>
        <fullName evidence="1">Uncharacterized protein</fullName>
    </submittedName>
</protein>
<sequence>MRKRRNLVWVDERRRPNRGRDTPVPATSAEMASMIMPRSFPRGFLDTASKLRYMQRLPMALIYNAVSEIYLEVLLACVYEGGGRFKSRCELLSLYNLATMTLLSSPDVDFV</sequence>
<name>A0A369JBY8_HYPMA</name>
<evidence type="ECO:0000313" key="1">
    <source>
        <dbReference type="EMBL" id="RDB18842.1"/>
    </source>
</evidence>
<keyword evidence="2" id="KW-1185">Reference proteome</keyword>
<evidence type="ECO:0000313" key="2">
    <source>
        <dbReference type="Proteomes" id="UP000076154"/>
    </source>
</evidence>
<dbReference type="Proteomes" id="UP000076154">
    <property type="component" value="Unassembled WGS sequence"/>
</dbReference>
<accession>A0A369JBY8</accession>
<organism evidence="1 2">
    <name type="scientific">Hypsizygus marmoreus</name>
    <name type="common">White beech mushroom</name>
    <name type="synonym">Agaricus marmoreus</name>
    <dbReference type="NCBI Taxonomy" id="39966"/>
    <lineage>
        <taxon>Eukaryota</taxon>
        <taxon>Fungi</taxon>
        <taxon>Dikarya</taxon>
        <taxon>Basidiomycota</taxon>
        <taxon>Agaricomycotina</taxon>
        <taxon>Agaricomycetes</taxon>
        <taxon>Agaricomycetidae</taxon>
        <taxon>Agaricales</taxon>
        <taxon>Tricholomatineae</taxon>
        <taxon>Lyophyllaceae</taxon>
        <taxon>Hypsizygus</taxon>
    </lineage>
</organism>
<reference evidence="1" key="1">
    <citation type="submission" date="2018-04" db="EMBL/GenBank/DDBJ databases">
        <title>Whole genome sequencing of Hypsizygus marmoreus.</title>
        <authorList>
            <person name="Choi I.-G."/>
            <person name="Min B."/>
            <person name="Kim J.-G."/>
            <person name="Kim S."/>
            <person name="Oh Y.-L."/>
            <person name="Kong W.-S."/>
            <person name="Park H."/>
            <person name="Jeong J."/>
            <person name="Song E.-S."/>
        </authorList>
    </citation>
    <scope>NUCLEOTIDE SEQUENCE [LARGE SCALE GENOMIC DNA]</scope>
    <source>
        <strain evidence="1">51987-8</strain>
    </source>
</reference>
<dbReference type="EMBL" id="LUEZ02000087">
    <property type="protein sequence ID" value="RDB18842.1"/>
    <property type="molecule type" value="Genomic_DNA"/>
</dbReference>
<gene>
    <name evidence="1" type="ORF">Hypma_014597</name>
</gene>
<dbReference type="AlphaFoldDB" id="A0A369JBY8"/>
<proteinExistence type="predicted"/>